<dbReference type="InterPro" id="IPR011009">
    <property type="entry name" value="Kinase-like_dom_sf"/>
</dbReference>
<evidence type="ECO:0000313" key="2">
    <source>
        <dbReference type="EMBL" id="RPD56364.1"/>
    </source>
</evidence>
<evidence type="ECO:0000259" key="1">
    <source>
        <dbReference type="PROSITE" id="PS50011"/>
    </source>
</evidence>
<sequence length="363" mass="40784">QLPASLFEWRDPGHDPDDQLGESIWQQLRNFFKSCGYTYWILGYQYTQLPPDESLICNGFGYASLQRGWDDSKGENPLCHAARAGDGRDVVIRALSIGSQGRKHVEILKLLSSNHCSVIYRNHAIPVFEFVQYNDITFGIFPKIGFTLTTAYGNGFWAKNSVGDIVDMIMQCIEALSFIHYVGVAHMDAFRDNFLVQFYPESLAMNRIAVTRPRVYLTDFETAVYFPPDVPIEKRVCVGLPNGDSFSTDSEQYGRPKPPELLSDAPYDPFKLDVWQLATSYADLTYLSLRTTISSIDEIMKTMRSPDPSSRPTSRDALYRLIEVVASLPPQSLLIPPEIAVAPLSPEVAAMIRSLPHDTAVPE</sequence>
<dbReference type="PROSITE" id="PS50011">
    <property type="entry name" value="PROTEIN_KINASE_DOM"/>
    <property type="match status" value="1"/>
</dbReference>
<gene>
    <name evidence="2" type="ORF">L227DRAFT_508594</name>
</gene>
<dbReference type="GO" id="GO:0005524">
    <property type="term" value="F:ATP binding"/>
    <property type="evidence" value="ECO:0007669"/>
    <property type="project" value="InterPro"/>
</dbReference>
<feature type="domain" description="Protein kinase" evidence="1">
    <location>
        <begin position="49"/>
        <end position="363"/>
    </location>
</feature>
<dbReference type="GO" id="GO:0004672">
    <property type="term" value="F:protein kinase activity"/>
    <property type="evidence" value="ECO:0007669"/>
    <property type="project" value="InterPro"/>
</dbReference>
<feature type="non-terminal residue" evidence="2">
    <location>
        <position position="1"/>
    </location>
</feature>
<name>A0A5C2RZG3_9APHY</name>
<dbReference type="OrthoDB" id="2985259at2759"/>
<keyword evidence="3" id="KW-1185">Reference proteome</keyword>
<dbReference type="Proteomes" id="UP000313359">
    <property type="component" value="Unassembled WGS sequence"/>
</dbReference>
<proteinExistence type="predicted"/>
<accession>A0A5C2RZG3</accession>
<dbReference type="EMBL" id="ML122288">
    <property type="protein sequence ID" value="RPD56364.1"/>
    <property type="molecule type" value="Genomic_DNA"/>
</dbReference>
<evidence type="ECO:0000313" key="3">
    <source>
        <dbReference type="Proteomes" id="UP000313359"/>
    </source>
</evidence>
<dbReference type="SUPFAM" id="SSF56112">
    <property type="entry name" value="Protein kinase-like (PK-like)"/>
    <property type="match status" value="1"/>
</dbReference>
<dbReference type="STRING" id="1328759.A0A5C2RZG3"/>
<organism evidence="2 3">
    <name type="scientific">Lentinus tigrinus ALCF2SS1-6</name>
    <dbReference type="NCBI Taxonomy" id="1328759"/>
    <lineage>
        <taxon>Eukaryota</taxon>
        <taxon>Fungi</taxon>
        <taxon>Dikarya</taxon>
        <taxon>Basidiomycota</taxon>
        <taxon>Agaricomycotina</taxon>
        <taxon>Agaricomycetes</taxon>
        <taxon>Polyporales</taxon>
        <taxon>Polyporaceae</taxon>
        <taxon>Lentinus</taxon>
    </lineage>
</organism>
<protein>
    <recommendedName>
        <fullName evidence="1">Protein kinase domain-containing protein</fullName>
    </recommendedName>
</protein>
<dbReference type="AlphaFoldDB" id="A0A5C2RZG3"/>
<reference evidence="2" key="1">
    <citation type="journal article" date="2018" name="Genome Biol. Evol.">
        <title>Genomics and development of Lentinus tigrinus, a white-rot wood-decaying mushroom with dimorphic fruiting bodies.</title>
        <authorList>
            <person name="Wu B."/>
            <person name="Xu Z."/>
            <person name="Knudson A."/>
            <person name="Carlson A."/>
            <person name="Chen N."/>
            <person name="Kovaka S."/>
            <person name="LaButti K."/>
            <person name="Lipzen A."/>
            <person name="Pennachio C."/>
            <person name="Riley R."/>
            <person name="Schakwitz W."/>
            <person name="Umezawa K."/>
            <person name="Ohm R.A."/>
            <person name="Grigoriev I.V."/>
            <person name="Nagy L.G."/>
            <person name="Gibbons J."/>
            <person name="Hibbett D."/>
        </authorList>
    </citation>
    <scope>NUCLEOTIDE SEQUENCE [LARGE SCALE GENOMIC DNA]</scope>
    <source>
        <strain evidence="2">ALCF2SS1-6</strain>
    </source>
</reference>
<dbReference type="Gene3D" id="1.10.510.10">
    <property type="entry name" value="Transferase(Phosphotransferase) domain 1"/>
    <property type="match status" value="1"/>
</dbReference>
<dbReference type="InterPro" id="IPR000719">
    <property type="entry name" value="Prot_kinase_dom"/>
</dbReference>